<dbReference type="RefSeq" id="WP_312857673.1">
    <property type="nucleotide sequence ID" value="NZ_JACHLZ010000001.1"/>
</dbReference>
<feature type="region of interest" description="Disordered" evidence="1">
    <location>
        <begin position="1"/>
        <end position="22"/>
    </location>
</feature>
<evidence type="ECO:0000313" key="4">
    <source>
        <dbReference type="Proteomes" id="UP000588158"/>
    </source>
</evidence>
<evidence type="ECO:0000259" key="2">
    <source>
        <dbReference type="Pfam" id="PF00144"/>
    </source>
</evidence>
<sequence length="382" mass="38608">MSAPDGTPDRADDDTPDPAAGFPAVTRRTALAVGVPTVAALVGLTALTAPRPARLGEPTGDETLTSAIAGQLDGHRHVAIAYLDGSGQTRFCGFGADESTEFEIGSATKTFTGALMAEGIARGEVTAETTVEEILGDEAADSAIADVTLAELATHTSGMPRLGGATLGASLAGTFLRKDPYAGRDADQVIADALATTPSGRGEYAYSNIGAALEGQLLARAAGTGYGSLLAERVLDPLGLAGTYLPLTEAGMREGAPRGHTATGLGSAAWTLDGSAPAGGLRSTAADLAVYLQGTLDGSAPGADAATEVLFEGSATSRNGMNWFHQDVGDGVWVTFHNGQTGGFASFLGFVPETGRGIVLLTDTARSIDTLGVRILTGEVAL</sequence>
<dbReference type="SUPFAM" id="SSF56601">
    <property type="entry name" value="beta-lactamase/transpeptidase-like"/>
    <property type="match status" value="1"/>
</dbReference>
<evidence type="ECO:0000313" key="3">
    <source>
        <dbReference type="EMBL" id="MBB5832798.1"/>
    </source>
</evidence>
<dbReference type="EMBL" id="JACHLZ010000001">
    <property type="protein sequence ID" value="MBB5832798.1"/>
    <property type="molecule type" value="Genomic_DNA"/>
</dbReference>
<dbReference type="InterPro" id="IPR001466">
    <property type="entry name" value="Beta-lactam-related"/>
</dbReference>
<comment type="caution">
    <text evidence="3">The sequence shown here is derived from an EMBL/GenBank/DDBJ whole genome shotgun (WGS) entry which is preliminary data.</text>
</comment>
<gene>
    <name evidence="3" type="ORF">HNR70_002611</name>
</gene>
<dbReference type="Pfam" id="PF00144">
    <property type="entry name" value="Beta-lactamase"/>
    <property type="match status" value="1"/>
</dbReference>
<reference evidence="3 4" key="1">
    <citation type="submission" date="2020-08" db="EMBL/GenBank/DDBJ databases">
        <title>Sequencing the genomes of 1000 actinobacteria strains.</title>
        <authorList>
            <person name="Klenk H.-P."/>
        </authorList>
    </citation>
    <scope>NUCLEOTIDE SEQUENCE [LARGE SCALE GENOMIC DNA]</scope>
    <source>
        <strain evidence="3 4">DSM 28796</strain>
    </source>
</reference>
<dbReference type="Proteomes" id="UP000588158">
    <property type="component" value="Unassembled WGS sequence"/>
</dbReference>
<evidence type="ECO:0000256" key="1">
    <source>
        <dbReference type="SAM" id="MobiDB-lite"/>
    </source>
</evidence>
<proteinExistence type="predicted"/>
<dbReference type="InterPro" id="IPR012338">
    <property type="entry name" value="Beta-lactam/transpept-like"/>
</dbReference>
<dbReference type="PANTHER" id="PTHR46825:SF9">
    <property type="entry name" value="BETA-LACTAMASE-RELATED DOMAIN-CONTAINING PROTEIN"/>
    <property type="match status" value="1"/>
</dbReference>
<organism evidence="3 4">
    <name type="scientific">Brachybacterium aquaticum</name>
    <dbReference type="NCBI Taxonomy" id="1432564"/>
    <lineage>
        <taxon>Bacteria</taxon>
        <taxon>Bacillati</taxon>
        <taxon>Actinomycetota</taxon>
        <taxon>Actinomycetes</taxon>
        <taxon>Micrococcales</taxon>
        <taxon>Dermabacteraceae</taxon>
        <taxon>Brachybacterium</taxon>
    </lineage>
</organism>
<keyword evidence="4" id="KW-1185">Reference proteome</keyword>
<dbReference type="PANTHER" id="PTHR46825">
    <property type="entry name" value="D-ALANYL-D-ALANINE-CARBOXYPEPTIDASE/ENDOPEPTIDASE AMPH"/>
    <property type="match status" value="1"/>
</dbReference>
<accession>A0A841AIC9</accession>
<dbReference type="InterPro" id="IPR050491">
    <property type="entry name" value="AmpC-like"/>
</dbReference>
<protein>
    <submittedName>
        <fullName evidence="3">CubicO group peptidase (Beta-lactamase class C family)</fullName>
    </submittedName>
</protein>
<dbReference type="Gene3D" id="3.40.710.10">
    <property type="entry name" value="DD-peptidase/beta-lactamase superfamily"/>
    <property type="match status" value="1"/>
</dbReference>
<feature type="domain" description="Beta-lactamase-related" evidence="2">
    <location>
        <begin position="80"/>
        <end position="367"/>
    </location>
</feature>
<name>A0A841AIC9_9MICO</name>
<dbReference type="AlphaFoldDB" id="A0A841AIC9"/>